<accession>A0A6J6EYQ8</accession>
<dbReference type="SMART" id="SM00382">
    <property type="entry name" value="AAA"/>
    <property type="match status" value="1"/>
</dbReference>
<dbReference type="PROSITE" id="PS01008">
    <property type="entry name" value="DNAA"/>
    <property type="match status" value="1"/>
</dbReference>
<sequence>MAEAGAGSRNLVVEIVAPETAVIDVTPTLTVRPSEPTVAKVSESDATSVADRAGLNPRYTFETFVRGASNSFALAAAQRVAETPARSYNPLFIYGSAGLGKTHLLHAIGHYVLQNYSHYQVRYISTETFLNEYVDGIRNNSIANFKRRYRDIDVLLIDDIQFMEGKEGLQEEFFHTFNALHGANKQIVISSDRVPDAIPNLEERLIGRFRWGLITDVQPPDLETRLAILRNKTEREGTQVPADVLNFIATRVTSNIRELEGALIRVSAYASLNRVDMTVAQAERLLEDLLPDSAPKHRTDEELLAEIARLLGHSVEALKGKSRQRPLVAARQEAMYVFRELTDLSYPAIARLFGGRDHTTVIHAVEKIQRLMMERTQTFDQVTMLVKTLKLD</sequence>
<dbReference type="SMART" id="SM00760">
    <property type="entry name" value="Bac_DnaA_C"/>
    <property type="match status" value="1"/>
</dbReference>
<evidence type="ECO:0000259" key="9">
    <source>
        <dbReference type="SMART" id="SM00760"/>
    </source>
</evidence>
<evidence type="ECO:0000256" key="3">
    <source>
        <dbReference type="ARBA" id="ARBA00022705"/>
    </source>
</evidence>
<dbReference type="Gene3D" id="3.40.50.300">
    <property type="entry name" value="P-loop containing nucleotide triphosphate hydrolases"/>
    <property type="match status" value="1"/>
</dbReference>
<dbReference type="GO" id="GO:0008289">
    <property type="term" value="F:lipid binding"/>
    <property type="evidence" value="ECO:0007669"/>
    <property type="project" value="UniProtKB-KW"/>
</dbReference>
<dbReference type="InterPro" id="IPR001957">
    <property type="entry name" value="Chromosome_initiator_DnaA"/>
</dbReference>
<evidence type="ECO:0000256" key="2">
    <source>
        <dbReference type="ARBA" id="ARBA00022490"/>
    </source>
</evidence>
<dbReference type="HAMAP" id="MF_00377">
    <property type="entry name" value="DnaA_bact"/>
    <property type="match status" value="1"/>
</dbReference>
<dbReference type="InterPro" id="IPR013159">
    <property type="entry name" value="DnaA_C"/>
</dbReference>
<feature type="domain" description="AAA+ ATPase" evidence="8">
    <location>
        <begin position="87"/>
        <end position="215"/>
    </location>
</feature>
<dbReference type="GO" id="GO:0003688">
    <property type="term" value="F:DNA replication origin binding"/>
    <property type="evidence" value="ECO:0007669"/>
    <property type="project" value="InterPro"/>
</dbReference>
<dbReference type="Gene3D" id="1.10.1750.10">
    <property type="match status" value="1"/>
</dbReference>
<protein>
    <submittedName>
        <fullName evidence="10">Unannotated protein</fullName>
    </submittedName>
</protein>
<dbReference type="PANTHER" id="PTHR30050:SF2">
    <property type="entry name" value="CHROMOSOMAL REPLICATION INITIATOR PROTEIN DNAA"/>
    <property type="match status" value="1"/>
</dbReference>
<keyword evidence="4" id="KW-0547">Nucleotide-binding</keyword>
<name>A0A6J6EYQ8_9ZZZZ</name>
<dbReference type="InterPro" id="IPR020591">
    <property type="entry name" value="Chromosome_initiator_DnaA-like"/>
</dbReference>
<evidence type="ECO:0000256" key="7">
    <source>
        <dbReference type="ARBA" id="ARBA00023125"/>
    </source>
</evidence>
<evidence type="ECO:0000259" key="8">
    <source>
        <dbReference type="SMART" id="SM00382"/>
    </source>
</evidence>
<keyword evidence="3" id="KW-0235">DNA replication</keyword>
<dbReference type="Pfam" id="PF00308">
    <property type="entry name" value="Bac_DnaA"/>
    <property type="match status" value="1"/>
</dbReference>
<dbReference type="CDD" id="cd00009">
    <property type="entry name" value="AAA"/>
    <property type="match status" value="1"/>
</dbReference>
<dbReference type="FunFam" id="1.10.8.60:FF:000003">
    <property type="entry name" value="Chromosomal replication initiator protein DnaA"/>
    <property type="match status" value="1"/>
</dbReference>
<evidence type="ECO:0000256" key="5">
    <source>
        <dbReference type="ARBA" id="ARBA00022840"/>
    </source>
</evidence>
<dbReference type="GO" id="GO:0005886">
    <property type="term" value="C:plasma membrane"/>
    <property type="evidence" value="ECO:0007669"/>
    <property type="project" value="TreeGrafter"/>
</dbReference>
<dbReference type="FunFam" id="3.40.50.300:FF:000668">
    <property type="entry name" value="Chromosomal replication initiator protein DnaA"/>
    <property type="match status" value="1"/>
</dbReference>
<keyword evidence="5" id="KW-0067">ATP-binding</keyword>
<dbReference type="SUPFAM" id="SSF48295">
    <property type="entry name" value="TrpR-like"/>
    <property type="match status" value="1"/>
</dbReference>
<organism evidence="10">
    <name type="scientific">freshwater metagenome</name>
    <dbReference type="NCBI Taxonomy" id="449393"/>
    <lineage>
        <taxon>unclassified sequences</taxon>
        <taxon>metagenomes</taxon>
        <taxon>ecological metagenomes</taxon>
    </lineage>
</organism>
<dbReference type="EMBL" id="CAEZTS010000091">
    <property type="protein sequence ID" value="CAB4581820.1"/>
    <property type="molecule type" value="Genomic_DNA"/>
</dbReference>
<feature type="domain" description="Chromosomal replication initiator DnaA C-terminal" evidence="9">
    <location>
        <begin position="299"/>
        <end position="368"/>
    </location>
</feature>
<dbReference type="InterPro" id="IPR027417">
    <property type="entry name" value="P-loop_NTPase"/>
</dbReference>
<evidence type="ECO:0000256" key="1">
    <source>
        <dbReference type="ARBA" id="ARBA00006583"/>
    </source>
</evidence>
<evidence type="ECO:0000256" key="6">
    <source>
        <dbReference type="ARBA" id="ARBA00023121"/>
    </source>
</evidence>
<evidence type="ECO:0000256" key="4">
    <source>
        <dbReference type="ARBA" id="ARBA00022741"/>
    </source>
</evidence>
<dbReference type="GO" id="GO:0005524">
    <property type="term" value="F:ATP binding"/>
    <property type="evidence" value="ECO:0007669"/>
    <property type="project" value="UniProtKB-KW"/>
</dbReference>
<dbReference type="Gene3D" id="1.10.8.60">
    <property type="match status" value="1"/>
</dbReference>
<dbReference type="NCBIfam" id="NF010686">
    <property type="entry name" value="PRK14086.1"/>
    <property type="match status" value="1"/>
</dbReference>
<dbReference type="CDD" id="cd06571">
    <property type="entry name" value="Bac_DnaA_C"/>
    <property type="match status" value="1"/>
</dbReference>
<keyword evidence="7" id="KW-0238">DNA-binding</keyword>
<comment type="similarity">
    <text evidence="1">Belongs to the DnaA family.</text>
</comment>
<dbReference type="SUPFAM" id="SSF52540">
    <property type="entry name" value="P-loop containing nucleoside triphosphate hydrolases"/>
    <property type="match status" value="1"/>
</dbReference>
<dbReference type="InterPro" id="IPR010921">
    <property type="entry name" value="Trp_repressor/repl_initiator"/>
</dbReference>
<dbReference type="GO" id="GO:0006270">
    <property type="term" value="P:DNA replication initiation"/>
    <property type="evidence" value="ECO:0007669"/>
    <property type="project" value="InterPro"/>
</dbReference>
<proteinExistence type="inferred from homology"/>
<dbReference type="PRINTS" id="PR00051">
    <property type="entry name" value="DNAA"/>
</dbReference>
<dbReference type="NCBIfam" id="TIGR00362">
    <property type="entry name" value="DnaA"/>
    <property type="match status" value="1"/>
</dbReference>
<dbReference type="PANTHER" id="PTHR30050">
    <property type="entry name" value="CHROMOSOMAL REPLICATION INITIATOR PROTEIN DNAA"/>
    <property type="match status" value="1"/>
</dbReference>
<gene>
    <name evidence="10" type="ORF">UFOPK1722_01093</name>
</gene>
<dbReference type="Pfam" id="PF08299">
    <property type="entry name" value="Bac_DnaA_C"/>
    <property type="match status" value="1"/>
</dbReference>
<keyword evidence="6" id="KW-0446">Lipid-binding</keyword>
<evidence type="ECO:0000313" key="10">
    <source>
        <dbReference type="EMBL" id="CAB4581820.1"/>
    </source>
</evidence>
<dbReference type="GO" id="GO:0006275">
    <property type="term" value="P:regulation of DNA replication"/>
    <property type="evidence" value="ECO:0007669"/>
    <property type="project" value="InterPro"/>
</dbReference>
<dbReference type="AlphaFoldDB" id="A0A6J6EYQ8"/>
<dbReference type="InterPro" id="IPR013317">
    <property type="entry name" value="DnaA_dom"/>
</dbReference>
<keyword evidence="2" id="KW-0963">Cytoplasm</keyword>
<reference evidence="10" key="1">
    <citation type="submission" date="2020-05" db="EMBL/GenBank/DDBJ databases">
        <authorList>
            <person name="Chiriac C."/>
            <person name="Salcher M."/>
            <person name="Ghai R."/>
            <person name="Kavagutti S V."/>
        </authorList>
    </citation>
    <scope>NUCLEOTIDE SEQUENCE</scope>
</reference>
<dbReference type="InterPro" id="IPR003593">
    <property type="entry name" value="AAA+_ATPase"/>
</dbReference>
<dbReference type="InterPro" id="IPR018312">
    <property type="entry name" value="Chromosome_initiator_DnaA_CS"/>
</dbReference>